<dbReference type="OrthoDB" id="581747at2759"/>
<comment type="caution">
    <text evidence="2">The sequence shown here is derived from an EMBL/GenBank/DDBJ whole genome shotgun (WGS) entry which is preliminary data.</text>
</comment>
<dbReference type="PANTHER" id="PTHR33463">
    <property type="entry name" value="NB-ARC DOMAIN-CONTAINING PROTEIN-RELATED"/>
    <property type="match status" value="1"/>
</dbReference>
<proteinExistence type="predicted"/>
<sequence>TELLRIIPRGMMRNFSNLEILALQVPILSGDFDEEMHGNIINELQCLKQLKYLDITISDFKDLEKFVSDPCLCNCTRVLRVRGCKEITLRLSVGHFKQLRDLIISNCSKLQELFFNWITNNDEKEVRLFENLEKMHFLNLPKLVISWDVRNLQCEHFRKLRFVYLEECDAIVEITWLLLVPNLQLLWIEDCGGLEEIISSSEEFGVAYDKNTFSNLKTFVLKGLPNLQSICGMNALPFPSLETIHVRRCPKLRRLPVDSNSAKNTLKKIKGEEEWWEGLEWENETIKARFIQMYEC</sequence>
<accession>A0A7J6X098</accession>
<name>A0A7J6X098_THATH</name>
<evidence type="ECO:0000313" key="3">
    <source>
        <dbReference type="Proteomes" id="UP000554482"/>
    </source>
</evidence>
<dbReference type="Pfam" id="PF23247">
    <property type="entry name" value="LRR_RPS2"/>
    <property type="match status" value="1"/>
</dbReference>
<dbReference type="InterPro" id="IPR057135">
    <property type="entry name" value="At4g27190-like_LRR"/>
</dbReference>
<dbReference type="Proteomes" id="UP000554482">
    <property type="component" value="Unassembled WGS sequence"/>
</dbReference>
<feature type="domain" description="Disease resistance protein At4g27190-like leucine-rich repeats" evidence="1">
    <location>
        <begin position="155"/>
        <end position="255"/>
    </location>
</feature>
<protein>
    <submittedName>
        <fullName evidence="2">Disease resistance protein</fullName>
    </submittedName>
</protein>
<feature type="non-terminal residue" evidence="2">
    <location>
        <position position="1"/>
    </location>
</feature>
<dbReference type="InterPro" id="IPR050905">
    <property type="entry name" value="Plant_NBS-LRR"/>
</dbReference>
<dbReference type="InterPro" id="IPR032675">
    <property type="entry name" value="LRR_dom_sf"/>
</dbReference>
<keyword evidence="3" id="KW-1185">Reference proteome</keyword>
<organism evidence="2 3">
    <name type="scientific">Thalictrum thalictroides</name>
    <name type="common">Rue-anemone</name>
    <name type="synonym">Anemone thalictroides</name>
    <dbReference type="NCBI Taxonomy" id="46969"/>
    <lineage>
        <taxon>Eukaryota</taxon>
        <taxon>Viridiplantae</taxon>
        <taxon>Streptophyta</taxon>
        <taxon>Embryophyta</taxon>
        <taxon>Tracheophyta</taxon>
        <taxon>Spermatophyta</taxon>
        <taxon>Magnoliopsida</taxon>
        <taxon>Ranunculales</taxon>
        <taxon>Ranunculaceae</taxon>
        <taxon>Thalictroideae</taxon>
        <taxon>Thalictrum</taxon>
    </lineage>
</organism>
<evidence type="ECO:0000259" key="1">
    <source>
        <dbReference type="Pfam" id="PF23247"/>
    </source>
</evidence>
<evidence type="ECO:0000313" key="2">
    <source>
        <dbReference type="EMBL" id="KAF5202255.1"/>
    </source>
</evidence>
<dbReference type="EMBL" id="JABWDY010008386">
    <property type="protein sequence ID" value="KAF5202255.1"/>
    <property type="molecule type" value="Genomic_DNA"/>
</dbReference>
<dbReference type="SUPFAM" id="SSF52058">
    <property type="entry name" value="L domain-like"/>
    <property type="match status" value="1"/>
</dbReference>
<dbReference type="AlphaFoldDB" id="A0A7J6X098"/>
<dbReference type="Gene3D" id="3.80.10.10">
    <property type="entry name" value="Ribonuclease Inhibitor"/>
    <property type="match status" value="1"/>
</dbReference>
<gene>
    <name evidence="2" type="ORF">FRX31_008158</name>
</gene>
<reference evidence="2 3" key="1">
    <citation type="submission" date="2020-06" db="EMBL/GenBank/DDBJ databases">
        <title>Transcriptomic and genomic resources for Thalictrum thalictroides and T. hernandezii: Facilitating candidate gene discovery in an emerging model plant lineage.</title>
        <authorList>
            <person name="Arias T."/>
            <person name="Riano-Pachon D.M."/>
            <person name="Di Stilio V.S."/>
        </authorList>
    </citation>
    <scope>NUCLEOTIDE SEQUENCE [LARGE SCALE GENOMIC DNA]</scope>
    <source>
        <strain evidence="3">cv. WT478/WT964</strain>
        <tissue evidence="2">Leaves</tissue>
    </source>
</reference>